<evidence type="ECO:0000313" key="7">
    <source>
        <dbReference type="Proteomes" id="UP000317365"/>
    </source>
</evidence>
<dbReference type="InterPro" id="IPR018335">
    <property type="entry name" value="Tscrpt_reg_HTH_Crp-type_CS"/>
</dbReference>
<proteinExistence type="predicted"/>
<dbReference type="CDD" id="cd00092">
    <property type="entry name" value="HTH_CRP"/>
    <property type="match status" value="1"/>
</dbReference>
<dbReference type="InterPro" id="IPR012318">
    <property type="entry name" value="HTH_CRP"/>
</dbReference>
<keyword evidence="1" id="KW-0805">Transcription regulation</keyword>
<dbReference type="InterPro" id="IPR018490">
    <property type="entry name" value="cNMP-bd_dom_sf"/>
</dbReference>
<evidence type="ECO:0000259" key="5">
    <source>
        <dbReference type="PROSITE" id="PS51063"/>
    </source>
</evidence>
<dbReference type="InterPro" id="IPR036388">
    <property type="entry name" value="WH-like_DNA-bd_sf"/>
</dbReference>
<dbReference type="PRINTS" id="PR00034">
    <property type="entry name" value="HTHCRP"/>
</dbReference>
<dbReference type="SMART" id="SM00419">
    <property type="entry name" value="HTH_CRP"/>
    <property type="match status" value="1"/>
</dbReference>
<dbReference type="Pfam" id="PF13545">
    <property type="entry name" value="HTH_Crp_2"/>
    <property type="match status" value="1"/>
</dbReference>
<dbReference type="InterPro" id="IPR036390">
    <property type="entry name" value="WH_DNA-bd_sf"/>
</dbReference>
<dbReference type="SMART" id="SM00100">
    <property type="entry name" value="cNMP"/>
    <property type="match status" value="1"/>
</dbReference>
<dbReference type="SUPFAM" id="SSF46785">
    <property type="entry name" value="Winged helix' DNA-binding domain"/>
    <property type="match status" value="1"/>
</dbReference>
<name>A0A515ESG4_9BURK</name>
<dbReference type="GO" id="GO:0003677">
    <property type="term" value="F:DNA binding"/>
    <property type="evidence" value="ECO:0007669"/>
    <property type="project" value="UniProtKB-KW"/>
</dbReference>
<evidence type="ECO:0000256" key="3">
    <source>
        <dbReference type="ARBA" id="ARBA00023163"/>
    </source>
</evidence>
<protein>
    <submittedName>
        <fullName evidence="6">Crp/Fnr family transcriptional regulator</fullName>
    </submittedName>
</protein>
<dbReference type="CDD" id="cd00038">
    <property type="entry name" value="CAP_ED"/>
    <property type="match status" value="1"/>
</dbReference>
<dbReference type="InterPro" id="IPR014710">
    <property type="entry name" value="RmlC-like_jellyroll"/>
</dbReference>
<evidence type="ECO:0000256" key="2">
    <source>
        <dbReference type="ARBA" id="ARBA00023125"/>
    </source>
</evidence>
<accession>A0A515ESG4</accession>
<dbReference type="PROSITE" id="PS51063">
    <property type="entry name" value="HTH_CRP_2"/>
    <property type="match status" value="1"/>
</dbReference>
<dbReference type="PROSITE" id="PS50042">
    <property type="entry name" value="CNMP_BINDING_3"/>
    <property type="match status" value="1"/>
</dbReference>
<evidence type="ECO:0000256" key="1">
    <source>
        <dbReference type="ARBA" id="ARBA00023015"/>
    </source>
</evidence>
<dbReference type="Gene3D" id="1.10.10.10">
    <property type="entry name" value="Winged helix-like DNA-binding domain superfamily/Winged helix DNA-binding domain"/>
    <property type="match status" value="1"/>
</dbReference>
<dbReference type="InterPro" id="IPR000595">
    <property type="entry name" value="cNMP-bd_dom"/>
</dbReference>
<dbReference type="InterPro" id="IPR050397">
    <property type="entry name" value="Env_Response_Regulators"/>
</dbReference>
<feature type="domain" description="Cyclic nucleotide-binding" evidence="4">
    <location>
        <begin position="15"/>
        <end position="135"/>
    </location>
</feature>
<dbReference type="RefSeq" id="WP_142812709.1">
    <property type="nucleotide sequence ID" value="NZ_CP036282.1"/>
</dbReference>
<dbReference type="Pfam" id="PF00027">
    <property type="entry name" value="cNMP_binding"/>
    <property type="match status" value="1"/>
</dbReference>
<dbReference type="Gene3D" id="2.60.120.10">
    <property type="entry name" value="Jelly Rolls"/>
    <property type="match status" value="1"/>
</dbReference>
<gene>
    <name evidence="6" type="ORF">EXZ61_15975</name>
</gene>
<keyword evidence="2" id="KW-0238">DNA-binding</keyword>
<keyword evidence="3" id="KW-0804">Transcription</keyword>
<dbReference type="PANTHER" id="PTHR24567:SF74">
    <property type="entry name" value="HTH-TYPE TRANSCRIPTIONAL REGULATOR ARCR"/>
    <property type="match status" value="1"/>
</dbReference>
<evidence type="ECO:0000259" key="4">
    <source>
        <dbReference type="PROSITE" id="PS50042"/>
    </source>
</evidence>
<dbReference type="EMBL" id="CP036282">
    <property type="protein sequence ID" value="QDL55553.1"/>
    <property type="molecule type" value="Genomic_DNA"/>
</dbReference>
<dbReference type="KEGG" id="rhg:EXZ61_15975"/>
<dbReference type="Proteomes" id="UP000317365">
    <property type="component" value="Chromosome"/>
</dbReference>
<dbReference type="GO" id="GO:0005829">
    <property type="term" value="C:cytosol"/>
    <property type="evidence" value="ECO:0007669"/>
    <property type="project" value="TreeGrafter"/>
</dbReference>
<dbReference type="SUPFAM" id="SSF51206">
    <property type="entry name" value="cAMP-binding domain-like"/>
    <property type="match status" value="1"/>
</dbReference>
<dbReference type="PROSITE" id="PS00042">
    <property type="entry name" value="HTH_CRP_1"/>
    <property type="match status" value="1"/>
</dbReference>
<keyword evidence="7" id="KW-1185">Reference proteome</keyword>
<evidence type="ECO:0000313" key="6">
    <source>
        <dbReference type="EMBL" id="QDL55553.1"/>
    </source>
</evidence>
<dbReference type="PANTHER" id="PTHR24567">
    <property type="entry name" value="CRP FAMILY TRANSCRIPTIONAL REGULATORY PROTEIN"/>
    <property type="match status" value="1"/>
</dbReference>
<dbReference type="AlphaFoldDB" id="A0A515ESG4"/>
<reference evidence="7" key="2">
    <citation type="journal article" date="2020" name="Int. J. Syst. Evol. Microbiol.">
        <title>Genomic insights into a novel species Rhodoferax aquaticus sp. nov., isolated from freshwater.</title>
        <authorList>
            <person name="Li T."/>
            <person name="Zhuo Y."/>
            <person name="Jin C.Z."/>
            <person name="Wu X."/>
            <person name="Ko S.R."/>
            <person name="Jin F.J."/>
            <person name="Ahn C.Y."/>
            <person name="Oh H.M."/>
            <person name="Lee H.G."/>
            <person name="Jin L."/>
        </authorList>
    </citation>
    <scope>NUCLEOTIDE SEQUENCE [LARGE SCALE GENOMIC DNA]</scope>
    <source>
        <strain evidence="7">Gr-4</strain>
    </source>
</reference>
<organism evidence="6 7">
    <name type="scientific">Rhodoferax aquaticus</name>
    <dbReference type="NCBI Taxonomy" id="2527691"/>
    <lineage>
        <taxon>Bacteria</taxon>
        <taxon>Pseudomonadati</taxon>
        <taxon>Pseudomonadota</taxon>
        <taxon>Betaproteobacteria</taxon>
        <taxon>Burkholderiales</taxon>
        <taxon>Comamonadaceae</taxon>
        <taxon>Rhodoferax</taxon>
    </lineage>
</organism>
<dbReference type="GO" id="GO:0003700">
    <property type="term" value="F:DNA-binding transcription factor activity"/>
    <property type="evidence" value="ECO:0007669"/>
    <property type="project" value="InterPro"/>
</dbReference>
<reference evidence="7" key="1">
    <citation type="submission" date="2019-02" db="EMBL/GenBank/DDBJ databases">
        <title>Complete genome sequence of Rhodoferax sp. Gr-4.</title>
        <authorList>
            <person name="Jin L."/>
        </authorList>
    </citation>
    <scope>NUCLEOTIDE SEQUENCE [LARGE SCALE GENOMIC DNA]</scope>
    <source>
        <strain evidence="7">Gr-4</strain>
    </source>
</reference>
<feature type="domain" description="HTH crp-type" evidence="5">
    <location>
        <begin position="149"/>
        <end position="221"/>
    </location>
</feature>
<sequence>MSMLSNLDLIRRVPLFATLTTEQAGFLAGAVVKRRYKRGENVVEQGKVSDSLYILLAGRARVVMADNQGKEVILATLRVGDCIGEMSLIDDEPHSASVVAELQSDVLILARDAFSRCLAANFAINDAIMRSLVQRLRSAGQKIASLALLDVHARVANLLLDAAVVTDASGARLTPDKITRQDIAKSVGASREMVSRVMKSFEEQGFIHTLDTGALRVVERRSRPR</sequence>